<dbReference type="InterPro" id="IPR013114">
    <property type="entry name" value="FabA_FabZ"/>
</dbReference>
<sequence length="1624" mass="172169">MSDERTVGIALSVVAYGSGATAAEAVRRAVGRLRGPATERVAVLAADPERAGELWSELAVLAGSPRRGPVEAVSASASGVPELVRAAELTAAGAADAVLVVGSGHDAPAGALLLVASGDATGYREFARVEGAAVSAAGAGAAVRSALAVPERPEALVEHLRFAGVLDGLAEQVDDVRTALREYADAGELSCVAGWSARTGLGAVLGLVHDIYTATLPATPDEIAGAVSGGAPVCVSVTRQPWVRRRRDGRRTGMLCVPESAGGAGALVLSNELGSGYDTPIDWIDNGGPALIVLDGDDGPALLAGVAGVRSDLARGLDPFAIARRAAAVTGSGRLRAVLVATDADGLRRELDSAEKHLADAVREERSWATPGGSFCTGRPLGPDGKVAFVYPGTFAMHPGAEAGLFRLFPGLLAGVESFESRPFDALAIADSYLRAPHRPTPDEVAAHATALRSDVGFISSAGVYFGLLSTPMLKDLLGIVPDGGFGYSMGEICMLWGLGVWAQSEEIGLGVRRSPIFTDELFGRRSVVRRAWDLDASVPDDQVWLTVVVVAPVTEVRAVVERYDRVFITHVDMADEVVLAGDPAQCRAVLRELGAPSVPLPGGGPVLHVPLVERAGASVRALTEHDLSGRAELPELFFATRPDVDLRDAAAVAGVVEELCRSEVDFAALCARVHDAGYRYFIEVGPGSDGTRWIGRNLAERPHVAVSIDQRGGALAMSLARALARLISAGLEVDLSRLFGAPESTAEETEAEMTGRQPVGAADGPAAAPAPRGGAGDDDWDVIRIEEPLLWEAGDPPPPEPVRAPEPVAPEPIPDRRPIPAANGHAPAANGRADAAAHLAGLGLRGVATSAAWVAQAHIAALQAQSAFQTLLLTRLEHQAGLDHGEPDAPAAGLRIVGDSTTGDTRTVLAELDSPWDESWVLGGRVVAAAFVRAVDEVLALAAPFGPDRAVRTPRLSWVHRDRTPVAGAPIRLRLDLTRDPADAATLRCIGRFTSATTVLADVTDGVVAATDHRSPAPAPVEPRALSRRALRRKGFKPIEDSGRTGLAAADLERLARGRMVEVFGPRWDQRRPGGNSRIAAAPPGAQLLAEVTEIDSRGGEFRFGSATALLRPDAAERCGWRDHPAASLVEAASQLVRVYAIGLGLPLVFADAELLPARDMAATLRCGPVPDPGAQTLRYELEVVEIAMVPRPAVIANVHVYAGEALVATVETLGIEVREVPGSDYRPELRDGESVFLGRYGTRGEVAWLNEFHLAHMESGDLSVAMGQVVDGYRGKTRLHLPNSEFRLVDRIVDFTLADAKLRGGSLVTEYDAARQCWYFHDNSFDGIPGSIVMESTLQAAAVTGSCMGTMTVMPLDQKLSVRNLDGTATFLADIDVRGRTWRQHTQLLSTTHVVGQVLQRFRYTLEVDGVPYYEGTSLFGYFTDQALASQVGLDGGKEVGCRLDEQAPGPDVEVAELDLTGQREWLPDNGLRLGEGHFGLLDRVWVVRDGGRNGLGYLKGTRRIDPDDWYFDCHFHGDPVMPGSLGVEAAMQGLQTYVIAAGLADDLGEVRFAVPTGIPFTWSYRGQILRHEERMDVELDVTEVRRTETGLVVVADASVFKPGMRIYEFSGLAVEVREVRS</sequence>
<dbReference type="Gene3D" id="3.30.70.3290">
    <property type="match status" value="1"/>
</dbReference>
<dbReference type="PANTHER" id="PTHR43074">
    <property type="entry name" value="OMEGA-3 POLYUNSATURATED FATTY ACID SYNTHASE PFAB-RELATED"/>
    <property type="match status" value="1"/>
</dbReference>
<dbReference type="InterPro" id="IPR052568">
    <property type="entry name" value="PKS-FAS_Synthase"/>
</dbReference>
<comment type="caution">
    <text evidence="2">The sequence shown here is derived from an EMBL/GenBank/DDBJ whole genome shotgun (WGS) entry which is preliminary data.</text>
</comment>
<keyword evidence="3" id="KW-1185">Reference proteome</keyword>
<evidence type="ECO:0000313" key="3">
    <source>
        <dbReference type="Proteomes" id="UP000252586"/>
    </source>
</evidence>
<dbReference type="PANTHER" id="PTHR43074:SF1">
    <property type="entry name" value="BETA-KETOACYL SYNTHASE FAMILY PROTEIN-RELATED"/>
    <property type="match status" value="1"/>
</dbReference>
<protein>
    <submittedName>
        <fullName evidence="2">PfaB family protein</fullName>
    </submittedName>
</protein>
<reference evidence="2 3" key="1">
    <citation type="submission" date="2018-06" db="EMBL/GenBank/DDBJ databases">
        <title>Genomic Encyclopedia of Type Strains, Phase IV (KMG-IV): sequencing the most valuable type-strain genomes for metagenomic binning, comparative biology and taxonomic classification.</title>
        <authorList>
            <person name="Goeker M."/>
        </authorList>
    </citation>
    <scope>NUCLEOTIDE SEQUENCE [LARGE SCALE GENOMIC DNA]</scope>
    <source>
        <strain evidence="2 3">DSM 44599</strain>
    </source>
</reference>
<dbReference type="SUPFAM" id="SSF54637">
    <property type="entry name" value="Thioesterase/thiol ester dehydrase-isomerase"/>
    <property type="match status" value="3"/>
</dbReference>
<dbReference type="Pfam" id="PF07977">
    <property type="entry name" value="FabA"/>
    <property type="match status" value="1"/>
</dbReference>
<dbReference type="InterPro" id="IPR016035">
    <property type="entry name" value="Acyl_Trfase/lysoPLipase"/>
</dbReference>
<dbReference type="Gene3D" id="3.10.129.10">
    <property type="entry name" value="Hotdog Thioesterase"/>
    <property type="match status" value="3"/>
</dbReference>
<dbReference type="InterPro" id="IPR001227">
    <property type="entry name" value="Ac_transferase_dom_sf"/>
</dbReference>
<dbReference type="Gene3D" id="3.30.70.250">
    <property type="entry name" value="Malonyl-CoA ACP transacylase, ACP-binding"/>
    <property type="match status" value="1"/>
</dbReference>
<dbReference type="InterPro" id="IPR029069">
    <property type="entry name" value="HotDog_dom_sf"/>
</dbReference>
<evidence type="ECO:0000256" key="1">
    <source>
        <dbReference type="SAM" id="MobiDB-lite"/>
    </source>
</evidence>
<name>A0A366DEZ6_9NOCA</name>
<proteinExistence type="predicted"/>
<dbReference type="Gene3D" id="3.40.366.10">
    <property type="entry name" value="Malonyl-Coenzyme A Acyl Carrier Protein, domain 2"/>
    <property type="match status" value="1"/>
</dbReference>
<organism evidence="2 3">
    <name type="scientific">Nocardia puris</name>
    <dbReference type="NCBI Taxonomy" id="208602"/>
    <lineage>
        <taxon>Bacteria</taxon>
        <taxon>Bacillati</taxon>
        <taxon>Actinomycetota</taxon>
        <taxon>Actinomycetes</taxon>
        <taxon>Mycobacteriales</taxon>
        <taxon>Nocardiaceae</taxon>
        <taxon>Nocardia</taxon>
    </lineage>
</organism>
<dbReference type="EMBL" id="QNRE01000010">
    <property type="protein sequence ID" value="RBO87818.1"/>
    <property type="molecule type" value="Genomic_DNA"/>
</dbReference>
<dbReference type="RefSeq" id="WP_147265885.1">
    <property type="nucleotide sequence ID" value="NZ_JADLPW010000002.1"/>
</dbReference>
<dbReference type="SUPFAM" id="SSF52151">
    <property type="entry name" value="FabD/lysophospholipase-like"/>
    <property type="match status" value="1"/>
</dbReference>
<dbReference type="GO" id="GO:0016740">
    <property type="term" value="F:transferase activity"/>
    <property type="evidence" value="ECO:0007669"/>
    <property type="project" value="InterPro"/>
</dbReference>
<gene>
    <name evidence="2" type="ORF">DFR74_11072</name>
</gene>
<evidence type="ECO:0000313" key="2">
    <source>
        <dbReference type="EMBL" id="RBO87818.1"/>
    </source>
</evidence>
<feature type="compositionally biased region" description="Pro residues" evidence="1">
    <location>
        <begin position="796"/>
        <end position="813"/>
    </location>
</feature>
<dbReference type="OrthoDB" id="9778690at2"/>
<feature type="compositionally biased region" description="Low complexity" evidence="1">
    <location>
        <begin position="821"/>
        <end position="831"/>
    </location>
</feature>
<accession>A0A366DEZ6</accession>
<feature type="region of interest" description="Disordered" evidence="1">
    <location>
        <begin position="745"/>
        <end position="831"/>
    </location>
</feature>
<feature type="compositionally biased region" description="Low complexity" evidence="1">
    <location>
        <begin position="761"/>
        <end position="773"/>
    </location>
</feature>
<dbReference type="Proteomes" id="UP000252586">
    <property type="component" value="Unassembled WGS sequence"/>
</dbReference>
<dbReference type="STRING" id="1210090.GCA_001613185_04764"/>